<protein>
    <recommendedName>
        <fullName evidence="4">6-bladed beta-propeller protein</fullName>
    </recommendedName>
</protein>
<dbReference type="RefSeq" id="WP_109648236.1">
    <property type="nucleotide sequence ID" value="NZ_QGGB01000016.1"/>
</dbReference>
<dbReference type="Pfam" id="PF17170">
    <property type="entry name" value="DUF5128"/>
    <property type="match status" value="1"/>
</dbReference>
<keyword evidence="3" id="KW-1185">Reference proteome</keyword>
<dbReference type="AlphaFoldDB" id="A0A316TPS9"/>
<dbReference type="Proteomes" id="UP000245533">
    <property type="component" value="Unassembled WGS sequence"/>
</dbReference>
<dbReference type="InterPro" id="IPR011042">
    <property type="entry name" value="6-blade_b-propeller_TolB-like"/>
</dbReference>
<organism evidence="2 3">
    <name type="scientific">Rhodohalobacter mucosus</name>
    <dbReference type="NCBI Taxonomy" id="2079485"/>
    <lineage>
        <taxon>Bacteria</taxon>
        <taxon>Pseudomonadati</taxon>
        <taxon>Balneolota</taxon>
        <taxon>Balneolia</taxon>
        <taxon>Balneolales</taxon>
        <taxon>Balneolaceae</taxon>
        <taxon>Rhodohalobacter</taxon>
    </lineage>
</organism>
<dbReference type="EMBL" id="QGGB01000016">
    <property type="protein sequence ID" value="PWN05035.1"/>
    <property type="molecule type" value="Genomic_DNA"/>
</dbReference>
<evidence type="ECO:0000256" key="1">
    <source>
        <dbReference type="SAM" id="SignalP"/>
    </source>
</evidence>
<dbReference type="Gene3D" id="2.120.10.30">
    <property type="entry name" value="TolB, C-terminal domain"/>
    <property type="match status" value="1"/>
</dbReference>
<accession>A0A316TPS9</accession>
<proteinExistence type="predicted"/>
<comment type="caution">
    <text evidence="2">The sequence shown here is derived from an EMBL/GenBank/DDBJ whole genome shotgun (WGS) entry which is preliminary data.</text>
</comment>
<sequence>MNQKYSFCCAIFLTIIIFHASCKSDEKAKQVETTSTFEIEELELFADFDQHGLVRPVQIEILPNSNLAVLDSQTNKVHLLTTDGEILNTFGREGNGPGEFQRATQLLYSENYLYVVDANLHQINQFSYSGDFIKRIDVDPAMYQTYVTLMNDESYYTMTMGENGSLIKKSDVNSGATHFFGKAPGDEFQPGNFEKELRTLQRGEIPDFMKNDITKHISGDHLYVFLNTLGRLQKYTSEGRLLWDKEINMPVNQAIFDNAVEQANDAEWGIPSFKYILSIKVIDKEPYLLWNSTDGFPQNMVKTDADGQLLKIIKIHDNDSSFSDFSIDSKNNILYLIDFETGQIYRTKLPG</sequence>
<evidence type="ECO:0000313" key="2">
    <source>
        <dbReference type="EMBL" id="PWN05035.1"/>
    </source>
</evidence>
<keyword evidence="1" id="KW-0732">Signal</keyword>
<dbReference type="SUPFAM" id="SSF101898">
    <property type="entry name" value="NHL repeat"/>
    <property type="match status" value="1"/>
</dbReference>
<gene>
    <name evidence="2" type="ORF">DDZ15_16560</name>
</gene>
<feature type="chain" id="PRO_5016320027" description="6-bladed beta-propeller protein" evidence="1">
    <location>
        <begin position="21"/>
        <end position="351"/>
    </location>
</feature>
<name>A0A316TPS9_9BACT</name>
<feature type="signal peptide" evidence="1">
    <location>
        <begin position="1"/>
        <end position="20"/>
    </location>
</feature>
<evidence type="ECO:0008006" key="4">
    <source>
        <dbReference type="Google" id="ProtNLM"/>
    </source>
</evidence>
<evidence type="ECO:0000313" key="3">
    <source>
        <dbReference type="Proteomes" id="UP000245533"/>
    </source>
</evidence>
<reference evidence="2 3" key="1">
    <citation type="submission" date="2018-05" db="EMBL/GenBank/DDBJ databases">
        <title>Rhodohalobacter halophilus gen. nov., sp. nov., a moderately halophilic member of the family Balneolaceae.</title>
        <authorList>
            <person name="Liu Z.-W."/>
        </authorList>
    </citation>
    <scope>NUCLEOTIDE SEQUENCE [LARGE SCALE GENOMIC DNA]</scope>
    <source>
        <strain evidence="2 3">8A47</strain>
    </source>
</reference>
<dbReference type="OrthoDB" id="1523721at2"/>